<protein>
    <submittedName>
        <fullName evidence="4">Uncharacterized protein</fullName>
    </submittedName>
</protein>
<reference evidence="4" key="1">
    <citation type="submission" date="2017-05" db="UniProtKB">
        <authorList>
            <consortium name="EnsemblMetazoa"/>
        </authorList>
    </citation>
    <scope>IDENTIFICATION</scope>
</reference>
<dbReference type="Gene3D" id="1.25.40.20">
    <property type="entry name" value="Ankyrin repeat-containing domain"/>
    <property type="match status" value="5"/>
</dbReference>
<dbReference type="InParanoid" id="A0A1X7TSY4"/>
<feature type="repeat" description="ANK" evidence="3">
    <location>
        <begin position="456"/>
        <end position="488"/>
    </location>
</feature>
<organism evidence="4">
    <name type="scientific">Amphimedon queenslandica</name>
    <name type="common">Sponge</name>
    <dbReference type="NCBI Taxonomy" id="400682"/>
    <lineage>
        <taxon>Eukaryota</taxon>
        <taxon>Metazoa</taxon>
        <taxon>Porifera</taxon>
        <taxon>Demospongiae</taxon>
        <taxon>Heteroscleromorpha</taxon>
        <taxon>Haplosclerida</taxon>
        <taxon>Niphatidae</taxon>
        <taxon>Amphimedon</taxon>
    </lineage>
</organism>
<dbReference type="InterPro" id="IPR051631">
    <property type="entry name" value="Ankyrin-KH/SAM_domain"/>
</dbReference>
<dbReference type="PRINTS" id="PR01415">
    <property type="entry name" value="ANKYRIN"/>
</dbReference>
<dbReference type="OrthoDB" id="6376617at2759"/>
<dbReference type="PROSITE" id="PS50297">
    <property type="entry name" value="ANK_REP_REGION"/>
    <property type="match status" value="5"/>
</dbReference>
<proteinExistence type="predicted"/>
<dbReference type="GO" id="GO:0005737">
    <property type="term" value="C:cytoplasm"/>
    <property type="evidence" value="ECO:0007669"/>
    <property type="project" value="TreeGrafter"/>
</dbReference>
<dbReference type="Pfam" id="PF12796">
    <property type="entry name" value="Ank_2"/>
    <property type="match status" value="5"/>
</dbReference>
<keyword evidence="1" id="KW-0677">Repeat</keyword>
<feature type="repeat" description="ANK" evidence="3">
    <location>
        <begin position="225"/>
        <end position="257"/>
    </location>
</feature>
<dbReference type="eggNOG" id="KOG4177">
    <property type="taxonomic scope" value="Eukaryota"/>
</dbReference>
<dbReference type="PANTHER" id="PTHR23206">
    <property type="entry name" value="MASK PROTEIN"/>
    <property type="match status" value="1"/>
</dbReference>
<feature type="repeat" description="ANK" evidence="3">
    <location>
        <begin position="423"/>
        <end position="455"/>
    </location>
</feature>
<dbReference type="AlphaFoldDB" id="A0A1X7TSY4"/>
<feature type="repeat" description="ANK" evidence="3">
    <location>
        <begin position="258"/>
        <end position="290"/>
    </location>
</feature>
<dbReference type="SUPFAM" id="SSF48403">
    <property type="entry name" value="Ankyrin repeat"/>
    <property type="match status" value="2"/>
</dbReference>
<dbReference type="InterPro" id="IPR036770">
    <property type="entry name" value="Ankyrin_rpt-contain_sf"/>
</dbReference>
<dbReference type="PROSITE" id="PS50088">
    <property type="entry name" value="ANK_REPEAT"/>
    <property type="match status" value="7"/>
</dbReference>
<dbReference type="InterPro" id="IPR002110">
    <property type="entry name" value="Ankyrin_rpt"/>
</dbReference>
<evidence type="ECO:0000256" key="1">
    <source>
        <dbReference type="ARBA" id="ARBA00022737"/>
    </source>
</evidence>
<evidence type="ECO:0000256" key="3">
    <source>
        <dbReference type="PROSITE-ProRule" id="PRU00023"/>
    </source>
</evidence>
<keyword evidence="2 3" id="KW-0040">ANK repeat</keyword>
<dbReference type="GO" id="GO:0045087">
    <property type="term" value="P:innate immune response"/>
    <property type="evidence" value="ECO:0007669"/>
    <property type="project" value="TreeGrafter"/>
</dbReference>
<dbReference type="EnsemblMetazoa" id="Aqu2.1.17976_001">
    <property type="protein sequence ID" value="Aqu2.1.17976_001"/>
    <property type="gene ID" value="Aqu2.1.17976"/>
</dbReference>
<feature type="repeat" description="ANK" evidence="3">
    <location>
        <begin position="128"/>
        <end position="160"/>
    </location>
</feature>
<evidence type="ECO:0000256" key="2">
    <source>
        <dbReference type="ARBA" id="ARBA00023043"/>
    </source>
</evidence>
<evidence type="ECO:0000313" key="4">
    <source>
        <dbReference type="EnsemblMetazoa" id="Aqu2.1.17976_001"/>
    </source>
</evidence>
<feature type="repeat" description="ANK" evidence="3">
    <location>
        <begin position="95"/>
        <end position="127"/>
    </location>
</feature>
<accession>A0A1X7TSY4</accession>
<dbReference type="SMART" id="SM00248">
    <property type="entry name" value="ANK"/>
    <property type="match status" value="15"/>
</dbReference>
<feature type="repeat" description="ANK" evidence="3">
    <location>
        <begin position="1"/>
        <end position="27"/>
    </location>
</feature>
<sequence>MEACELGNINIVHSLVSAGANVDLQNNDGWTALMKASQNNHSTVIHVILDEADSNPHLQNRKGSNALMVAAFAGCLEAVELFITKGVNYTHQREDGVTAFMLACQKGHIEIAELLLTHEVDPNVTNKEGTNAFILACNSGHTPIVKLLLSRKVDPNVSNFNGWNALMCASANGHAQIVELLLTETAVVVDINAFMLACENGHYEVVELLLINKRQHIELNAKNKNGMTAFMLACKNGHKKVVEILLQEKVDLKLLNNNGLNGFMLACGGGHIEIVEMLLKAKIDPNFQNDRGSNALILACESGCSDVVKKLLKVIKSPNVQNNNGVNGFMLACANGHTQVVTLLLKEQINHNHQNTTGLTALMLACVNGHVQIVELLKKIVDINVQNSYGISSLMLACAYGHAKIVELLLQEQLIDIHAQNCEGWNALMLASYKDKIDIVKLLLEAGLDPNIQSKRGYTALMLASSAGHYDVVQLLLEEKADPTIQATDGNTAIKVAKDAEITHLCQKYCLDDDTDESVMQPNQDLEIASSVKSFLSFVARTKCGVEGQTRCYIRNRCVNGDIAPSPIECCAKKIPDIQRDCGDRNSENCNVYFTVGGGNCTPCFYIGFQHSRIILNETGLQTIPIFVSSFGSIPSFLITANILYTNATDNVDYTFMQQYFYYPNREPFDTNIDINIRNDNVALETVEEVFLGLMMNIGYIFGQHYTTIYIKDNDVLTLSVSPTFLQVSESSIVSFAVSKDKVTAVPVNITVTPLTYQQYSNKTATNNNLPSLSSITNAPSNPAEEQDFDSAIVQLSLDTSIGAFSVSMNELVNDDNIVEDPEGLILLIESTNPDSRIRFNTQIVVIQINSDDSLVLSFDQSRLQLSENSNSVSLNIMQQTGVVSELDLSTLILSYQTIPSLIGDVVFSPPGNLVFNREGTSLNMTAIYHKTI</sequence>
<dbReference type="PANTHER" id="PTHR23206:SF8">
    <property type="entry name" value="ANKYRIN REPEAT AND KH DOMAIN-CONTAINING 1"/>
    <property type="match status" value="1"/>
</dbReference>
<name>A0A1X7TSY4_AMPQE</name>